<dbReference type="GO" id="GO:0032299">
    <property type="term" value="C:ribonuclease H2 complex"/>
    <property type="evidence" value="ECO:0007669"/>
    <property type="project" value="TreeGrafter"/>
</dbReference>
<feature type="binding site" evidence="14 15">
    <location>
        <position position="78"/>
    </location>
    <ligand>
        <name>a divalent metal cation</name>
        <dbReference type="ChEBI" id="CHEBI:60240"/>
    </ligand>
</feature>
<dbReference type="PANTHER" id="PTHR10954:SF18">
    <property type="entry name" value="RIBONUCLEASE HII"/>
    <property type="match status" value="1"/>
</dbReference>
<proteinExistence type="inferred from homology"/>
<comment type="caution">
    <text evidence="18">The sequence shown here is derived from an EMBL/GenBank/DDBJ whole genome shotgun (WGS) entry which is preliminary data.</text>
</comment>
<dbReference type="GO" id="GO:0004523">
    <property type="term" value="F:RNA-DNA hybrid ribonuclease activity"/>
    <property type="evidence" value="ECO:0007669"/>
    <property type="project" value="UniProtKB-UniRule"/>
</dbReference>
<evidence type="ECO:0000256" key="1">
    <source>
        <dbReference type="ARBA" id="ARBA00000077"/>
    </source>
</evidence>
<evidence type="ECO:0000256" key="15">
    <source>
        <dbReference type="PROSITE-ProRule" id="PRU01319"/>
    </source>
</evidence>
<dbReference type="RefSeq" id="WP_014479773.1">
    <property type="nucleotide sequence ID" value="NZ_AP024626.1"/>
</dbReference>
<dbReference type="EC" id="3.1.26.4" evidence="6 14"/>
<protein>
    <recommendedName>
        <fullName evidence="7 14">Ribonuclease HII</fullName>
        <shortName evidence="14">RNase HII</shortName>
        <ecNumber evidence="6 14">3.1.26.4</ecNumber>
    </recommendedName>
</protein>
<dbReference type="AlphaFoldDB" id="A0A0D1ITG4"/>
<evidence type="ECO:0000256" key="6">
    <source>
        <dbReference type="ARBA" id="ARBA00012180"/>
    </source>
</evidence>
<organism evidence="18 19">
    <name type="scientific">Bacillus subtilis</name>
    <dbReference type="NCBI Taxonomy" id="1423"/>
    <lineage>
        <taxon>Bacteria</taxon>
        <taxon>Bacillati</taxon>
        <taxon>Bacillota</taxon>
        <taxon>Bacilli</taxon>
        <taxon>Bacillales</taxon>
        <taxon>Bacillaceae</taxon>
        <taxon>Bacillus</taxon>
    </lineage>
</organism>
<dbReference type="NCBIfam" id="NF000595">
    <property type="entry name" value="PRK00015.1-3"/>
    <property type="match status" value="1"/>
</dbReference>
<dbReference type="Proteomes" id="UP000032247">
    <property type="component" value="Unassembled WGS sequence"/>
</dbReference>
<keyword evidence="8 14" id="KW-0963">Cytoplasm</keyword>
<evidence type="ECO:0000256" key="14">
    <source>
        <dbReference type="HAMAP-Rule" id="MF_00052"/>
    </source>
</evidence>
<evidence type="ECO:0000256" key="8">
    <source>
        <dbReference type="ARBA" id="ARBA00022490"/>
    </source>
</evidence>
<evidence type="ECO:0000313" key="18">
    <source>
        <dbReference type="EMBL" id="KIU12618.1"/>
    </source>
</evidence>
<dbReference type="InterPro" id="IPR022898">
    <property type="entry name" value="RNase_HII"/>
</dbReference>
<gene>
    <name evidence="14" type="primary">rnhB</name>
    <name evidence="18" type="ORF">SC09_Contig19orf01144</name>
</gene>
<dbReference type="GO" id="GO:0003723">
    <property type="term" value="F:RNA binding"/>
    <property type="evidence" value="ECO:0007669"/>
    <property type="project" value="UniProtKB-UniRule"/>
</dbReference>
<dbReference type="FunFam" id="3.30.420.10:FF:000006">
    <property type="entry name" value="Ribonuclease HII"/>
    <property type="match status" value="1"/>
</dbReference>
<comment type="similarity">
    <text evidence="5 14 16">Belongs to the RNase HII family.</text>
</comment>
<evidence type="ECO:0000256" key="4">
    <source>
        <dbReference type="ARBA" id="ARBA00004496"/>
    </source>
</evidence>
<dbReference type="InterPro" id="IPR024567">
    <property type="entry name" value="RNase_HII/HIII_dom"/>
</dbReference>
<comment type="cofactor">
    <cofactor evidence="14 15">
        <name>Mn(2+)</name>
        <dbReference type="ChEBI" id="CHEBI:29035"/>
    </cofactor>
    <cofactor evidence="14 15">
        <name>Mg(2+)</name>
        <dbReference type="ChEBI" id="CHEBI:18420"/>
    </cofactor>
    <text evidence="14 15">Manganese or magnesium. Binds 1 divalent metal ion per monomer in the absence of substrate. May bind a second metal ion after substrate binding.</text>
</comment>
<accession>A0A0D1ITG4</accession>
<dbReference type="GO" id="GO:0005737">
    <property type="term" value="C:cytoplasm"/>
    <property type="evidence" value="ECO:0007669"/>
    <property type="project" value="UniProtKB-SubCell"/>
</dbReference>
<evidence type="ECO:0000256" key="9">
    <source>
        <dbReference type="ARBA" id="ARBA00022722"/>
    </source>
</evidence>
<evidence type="ECO:0000256" key="5">
    <source>
        <dbReference type="ARBA" id="ARBA00007383"/>
    </source>
</evidence>
<feature type="domain" description="RNase H type-2" evidence="17">
    <location>
        <begin position="72"/>
        <end position="255"/>
    </location>
</feature>
<comment type="function">
    <text evidence="3 14 16">Endonuclease that specifically degrades the RNA of RNA-DNA hybrids.</text>
</comment>
<dbReference type="GO" id="GO:0006298">
    <property type="term" value="P:mismatch repair"/>
    <property type="evidence" value="ECO:0007669"/>
    <property type="project" value="TreeGrafter"/>
</dbReference>
<dbReference type="EMBL" id="JXBC01000002">
    <property type="protein sequence ID" value="KIU12618.1"/>
    <property type="molecule type" value="Genomic_DNA"/>
</dbReference>
<dbReference type="InterPro" id="IPR012337">
    <property type="entry name" value="RNaseH-like_sf"/>
</dbReference>
<dbReference type="GO" id="GO:0030145">
    <property type="term" value="F:manganese ion binding"/>
    <property type="evidence" value="ECO:0007669"/>
    <property type="project" value="UniProtKB-UniRule"/>
</dbReference>
<name>A0A0D1ITG4_BACIU</name>
<dbReference type="STRING" id="483913.AN935_08380"/>
<keyword evidence="13 14" id="KW-0464">Manganese</keyword>
<evidence type="ECO:0000259" key="17">
    <source>
        <dbReference type="PROSITE" id="PS51975"/>
    </source>
</evidence>
<evidence type="ECO:0000256" key="12">
    <source>
        <dbReference type="ARBA" id="ARBA00022801"/>
    </source>
</evidence>
<dbReference type="InterPro" id="IPR036397">
    <property type="entry name" value="RNaseH_sf"/>
</dbReference>
<dbReference type="HAMAP" id="MF_00052_B">
    <property type="entry name" value="RNase_HII_B"/>
    <property type="match status" value="1"/>
</dbReference>
<dbReference type="PROSITE" id="PS51975">
    <property type="entry name" value="RNASE_H_2"/>
    <property type="match status" value="1"/>
</dbReference>
<dbReference type="InterPro" id="IPR001352">
    <property type="entry name" value="RNase_HII/HIII"/>
</dbReference>
<sequence>MNTLTVKDIKDRLQEVKDAQDPFIAQCENDPRKSVQTLVEQWLKKQAKEKALKEQWVNMTSYERLARNKGFRLIAGVDEVGRGPLAGPVVASAVILPEECEILGLTDSKKLSEKKREEYYELIMKEALAVGIGIVEATVIDEINIYEASKMAMVKAIQDLSGTPDYLLVDAMTLPLDTAQASIIKGDAKSVSIAAGACIAKVTRDRMMSAYAETYPMYGFEKNKGYGTKEHLEALAAYGPTELHRKTFAPVQSFR</sequence>
<dbReference type="PANTHER" id="PTHR10954">
    <property type="entry name" value="RIBONUCLEASE H2 SUBUNIT A"/>
    <property type="match status" value="1"/>
</dbReference>
<evidence type="ECO:0000256" key="3">
    <source>
        <dbReference type="ARBA" id="ARBA00004065"/>
    </source>
</evidence>
<dbReference type="GO" id="GO:0043137">
    <property type="term" value="P:DNA replication, removal of RNA primer"/>
    <property type="evidence" value="ECO:0007669"/>
    <property type="project" value="TreeGrafter"/>
</dbReference>
<keyword evidence="9 14" id="KW-0540">Nuclease</keyword>
<feature type="binding site" evidence="14 15">
    <location>
        <position position="170"/>
    </location>
    <ligand>
        <name>a divalent metal cation</name>
        <dbReference type="ChEBI" id="CHEBI:60240"/>
    </ligand>
</feature>
<evidence type="ECO:0000313" key="19">
    <source>
        <dbReference type="Proteomes" id="UP000032247"/>
    </source>
</evidence>
<comment type="subcellular location">
    <subcellularLocation>
        <location evidence="4 14">Cytoplasm</location>
    </subcellularLocation>
</comment>
<evidence type="ECO:0000256" key="16">
    <source>
        <dbReference type="RuleBase" id="RU003515"/>
    </source>
</evidence>
<keyword evidence="11 14" id="KW-0255">Endonuclease</keyword>
<evidence type="ECO:0000256" key="2">
    <source>
        <dbReference type="ARBA" id="ARBA00001946"/>
    </source>
</evidence>
<evidence type="ECO:0000256" key="13">
    <source>
        <dbReference type="ARBA" id="ARBA00023211"/>
    </source>
</evidence>
<dbReference type="NCBIfam" id="NF000594">
    <property type="entry name" value="PRK00015.1-1"/>
    <property type="match status" value="1"/>
</dbReference>
<dbReference type="CDD" id="cd07182">
    <property type="entry name" value="RNase_HII_bacteria_HII_like"/>
    <property type="match status" value="1"/>
</dbReference>
<evidence type="ECO:0000256" key="7">
    <source>
        <dbReference type="ARBA" id="ARBA00019179"/>
    </source>
</evidence>
<comment type="cofactor">
    <cofactor evidence="2">
        <name>Mg(2+)</name>
        <dbReference type="ChEBI" id="CHEBI:18420"/>
    </cofactor>
</comment>
<dbReference type="Pfam" id="PF01351">
    <property type="entry name" value="RNase_HII"/>
    <property type="match status" value="1"/>
</dbReference>
<dbReference type="SUPFAM" id="SSF53098">
    <property type="entry name" value="Ribonuclease H-like"/>
    <property type="match status" value="1"/>
</dbReference>
<comment type="catalytic activity">
    <reaction evidence="1 14 15 16">
        <text>Endonucleolytic cleavage to 5'-phosphomonoester.</text>
        <dbReference type="EC" id="3.1.26.4"/>
    </reaction>
</comment>
<reference evidence="18 19" key="1">
    <citation type="submission" date="2014-12" db="EMBL/GenBank/DDBJ databases">
        <title>Comparative genome analysis of Bacillus coagulans HM-08, Clostridium butyricum HM-68, Bacillus subtilis HM-66 and Bacillus licheniformis BL-09.</title>
        <authorList>
            <person name="Zhang H."/>
        </authorList>
    </citation>
    <scope>NUCLEOTIDE SEQUENCE [LARGE SCALE GENOMIC DNA]</scope>
    <source>
        <strain evidence="18 19">HM-66</strain>
    </source>
</reference>
<keyword evidence="12 14" id="KW-0378">Hydrolase</keyword>
<feature type="binding site" evidence="14 15">
    <location>
        <position position="79"/>
    </location>
    <ligand>
        <name>a divalent metal cation</name>
        <dbReference type="ChEBI" id="CHEBI:60240"/>
    </ligand>
</feature>
<dbReference type="PATRIC" id="fig|1423.173.peg.1498"/>
<evidence type="ECO:0000256" key="10">
    <source>
        <dbReference type="ARBA" id="ARBA00022723"/>
    </source>
</evidence>
<evidence type="ECO:0000256" key="11">
    <source>
        <dbReference type="ARBA" id="ARBA00022759"/>
    </source>
</evidence>
<dbReference type="Gene3D" id="3.30.420.10">
    <property type="entry name" value="Ribonuclease H-like superfamily/Ribonuclease H"/>
    <property type="match status" value="1"/>
</dbReference>
<keyword evidence="10 14" id="KW-0479">Metal-binding</keyword>